<accession>A0ABR8H4U5</accession>
<dbReference type="RefSeq" id="WP_190948573.1">
    <property type="nucleotide sequence ID" value="NZ_JACJTC010000003.1"/>
</dbReference>
<evidence type="ECO:0000313" key="1">
    <source>
        <dbReference type="EMBL" id="MBD2610639.1"/>
    </source>
</evidence>
<comment type="caution">
    <text evidence="1">The sequence shown here is derived from an EMBL/GenBank/DDBJ whole genome shotgun (WGS) entry which is preliminary data.</text>
</comment>
<dbReference type="Proteomes" id="UP000606396">
    <property type="component" value="Unassembled WGS sequence"/>
</dbReference>
<reference evidence="1 2" key="1">
    <citation type="journal article" date="2020" name="ISME J.">
        <title>Comparative genomics reveals insights into cyanobacterial evolution and habitat adaptation.</title>
        <authorList>
            <person name="Chen M.Y."/>
            <person name="Teng W.K."/>
            <person name="Zhao L."/>
            <person name="Hu C.X."/>
            <person name="Zhou Y.K."/>
            <person name="Han B.P."/>
            <person name="Song L.R."/>
            <person name="Shu W.S."/>
        </authorList>
    </citation>
    <scope>NUCLEOTIDE SEQUENCE [LARGE SCALE GENOMIC DNA]</scope>
    <source>
        <strain evidence="1 2">FACHB-252</strain>
    </source>
</reference>
<proteinExistence type="predicted"/>
<protein>
    <submittedName>
        <fullName evidence="1">Uncharacterized protein</fullName>
    </submittedName>
</protein>
<keyword evidence="2" id="KW-1185">Reference proteome</keyword>
<gene>
    <name evidence="1" type="ORF">H6G94_05015</name>
</gene>
<name>A0ABR8H4U5_NOSPU</name>
<evidence type="ECO:0000313" key="2">
    <source>
        <dbReference type="Proteomes" id="UP000606396"/>
    </source>
</evidence>
<sequence>MIRQKVISHCNLLYVYQLPIPRLTKNDRHFNDIVERAAKLICTTPEFDELAQEVNLGSHQQGVTDETERAKLRAELDGMVAHLYGLTEDEFSYILTTFPIVSATVKEAALSAYRNFIPIFRNLEYPCSA</sequence>
<organism evidence="1 2">
    <name type="scientific">Nostoc punctiforme FACHB-252</name>
    <dbReference type="NCBI Taxonomy" id="1357509"/>
    <lineage>
        <taxon>Bacteria</taxon>
        <taxon>Bacillati</taxon>
        <taxon>Cyanobacteriota</taxon>
        <taxon>Cyanophyceae</taxon>
        <taxon>Nostocales</taxon>
        <taxon>Nostocaceae</taxon>
        <taxon>Nostoc</taxon>
    </lineage>
</organism>
<dbReference type="EMBL" id="JACJTC010000003">
    <property type="protein sequence ID" value="MBD2610639.1"/>
    <property type="molecule type" value="Genomic_DNA"/>
</dbReference>